<dbReference type="Proteomes" id="UP000008761">
    <property type="component" value="Unassembled WGS sequence"/>
</dbReference>
<comment type="caution">
    <text evidence="1">The sequence shown here is derived from an EMBL/GenBank/DDBJ whole genome shotgun (WGS) entry which is preliminary data.</text>
</comment>
<dbReference type="EMBL" id="AIME01000004">
    <property type="protein sequence ID" value="EJF75422.1"/>
    <property type="molecule type" value="Genomic_DNA"/>
</dbReference>
<proteinExistence type="predicted"/>
<dbReference type="AlphaFoldDB" id="J1IV19"/>
<organism evidence="1 2">
    <name type="scientific">Bartonella alsatica IBS 382</name>
    <dbReference type="NCBI Taxonomy" id="1094551"/>
    <lineage>
        <taxon>Bacteria</taxon>
        <taxon>Pseudomonadati</taxon>
        <taxon>Pseudomonadota</taxon>
        <taxon>Alphaproteobacteria</taxon>
        <taxon>Hyphomicrobiales</taxon>
        <taxon>Bartonellaceae</taxon>
        <taxon>Bartonella</taxon>
    </lineage>
</organism>
<evidence type="ECO:0000313" key="2">
    <source>
        <dbReference type="Proteomes" id="UP000008761"/>
    </source>
</evidence>
<dbReference type="STRING" id="1094551.MEC_00898"/>
<gene>
    <name evidence="1" type="ORF">MEC_00898</name>
</gene>
<protein>
    <submittedName>
        <fullName evidence="1">Uncharacterized protein</fullName>
    </submittedName>
</protein>
<dbReference type="PATRIC" id="fig|1094551.3.peg.988"/>
<sequence>MFLLFFTRMTGKNLYQNVIIVNHFYGVDLWSRMIIFTKNLMKLLRKQKILIYIKTLFCIRQINETCSGQILFSRKTLDEASPDTGILQF</sequence>
<evidence type="ECO:0000313" key="1">
    <source>
        <dbReference type="EMBL" id="EJF75422.1"/>
    </source>
</evidence>
<accession>J1IV19</accession>
<name>J1IV19_9HYPH</name>
<dbReference type="HOGENOM" id="CLU_2448621_0_0_5"/>
<reference evidence="1 2" key="1">
    <citation type="submission" date="2012-03" db="EMBL/GenBank/DDBJ databases">
        <title>The Genome Sequence of Bartonella alsatica IBS 382.</title>
        <authorList>
            <consortium name="The Broad Institute Genome Sequencing Platform"/>
            <consortium name="The Broad Institute Genome Sequencing Center for Infectious Disease"/>
            <person name="Feldgarden M."/>
            <person name="Kirby J."/>
            <person name="Kosoy M."/>
            <person name="Birtles R."/>
            <person name="Probert W.S."/>
            <person name="Chiaraviglio L."/>
            <person name="Young S.K."/>
            <person name="Zeng Q."/>
            <person name="Gargeya S."/>
            <person name="Fitzgerald M."/>
            <person name="Haas B."/>
            <person name="Abouelleil A."/>
            <person name="Alvarado L."/>
            <person name="Arachchi H.M."/>
            <person name="Berlin A."/>
            <person name="Chapman S.B."/>
            <person name="Gearin G."/>
            <person name="Goldberg J."/>
            <person name="Griggs A."/>
            <person name="Gujja S."/>
            <person name="Hansen M."/>
            <person name="Heiman D."/>
            <person name="Howarth C."/>
            <person name="Larimer J."/>
            <person name="Lui A."/>
            <person name="MacDonald P.J.P."/>
            <person name="McCowen C."/>
            <person name="Montmayeur A."/>
            <person name="Murphy C."/>
            <person name="Neiman D."/>
            <person name="Pearson M."/>
            <person name="Priest M."/>
            <person name="Roberts A."/>
            <person name="Saif S."/>
            <person name="Shea T."/>
            <person name="Sisk P."/>
            <person name="Stolte C."/>
            <person name="Sykes S."/>
            <person name="Wortman J."/>
            <person name="Nusbaum C."/>
            <person name="Birren B."/>
        </authorList>
    </citation>
    <scope>NUCLEOTIDE SEQUENCE [LARGE SCALE GENOMIC DNA]</scope>
    <source>
        <strain evidence="1 2">IBS 382</strain>
    </source>
</reference>